<proteinExistence type="predicted"/>
<feature type="transmembrane region" description="Helical" evidence="6">
    <location>
        <begin position="55"/>
        <end position="76"/>
    </location>
</feature>
<dbReference type="InterPro" id="IPR004680">
    <property type="entry name" value="Cit_transptr-like_dom"/>
</dbReference>
<reference evidence="8" key="1">
    <citation type="submission" date="2019-08" db="EMBL/GenBank/DDBJ databases">
        <authorList>
            <person name="Kucharzyk K."/>
            <person name="Murdoch R.W."/>
            <person name="Higgins S."/>
            <person name="Loffler F."/>
        </authorList>
    </citation>
    <scope>NUCLEOTIDE SEQUENCE</scope>
</reference>
<feature type="transmembrane region" description="Helical" evidence="6">
    <location>
        <begin position="29"/>
        <end position="48"/>
    </location>
</feature>
<dbReference type="GO" id="GO:0005886">
    <property type="term" value="C:plasma membrane"/>
    <property type="evidence" value="ECO:0007669"/>
    <property type="project" value="TreeGrafter"/>
</dbReference>
<keyword evidence="5 6" id="KW-0472">Membrane</keyword>
<feature type="transmembrane region" description="Helical" evidence="6">
    <location>
        <begin position="337"/>
        <end position="360"/>
    </location>
</feature>
<feature type="transmembrane region" description="Helical" evidence="6">
    <location>
        <begin position="106"/>
        <end position="136"/>
    </location>
</feature>
<feature type="transmembrane region" description="Helical" evidence="6">
    <location>
        <begin position="297"/>
        <end position="317"/>
    </location>
</feature>
<evidence type="ECO:0000256" key="2">
    <source>
        <dbReference type="ARBA" id="ARBA00022448"/>
    </source>
</evidence>
<keyword evidence="3 6" id="KW-0812">Transmembrane</keyword>
<protein>
    <recommendedName>
        <fullName evidence="7">Citrate transporter-like domain-containing protein</fullName>
    </recommendedName>
</protein>
<name>A0A644VZ13_9ZZZZ</name>
<feature type="transmembrane region" description="Helical" evidence="6">
    <location>
        <begin position="416"/>
        <end position="436"/>
    </location>
</feature>
<evidence type="ECO:0000256" key="5">
    <source>
        <dbReference type="ARBA" id="ARBA00023136"/>
    </source>
</evidence>
<keyword evidence="4 6" id="KW-1133">Transmembrane helix</keyword>
<evidence type="ECO:0000256" key="1">
    <source>
        <dbReference type="ARBA" id="ARBA00004141"/>
    </source>
</evidence>
<feature type="transmembrane region" description="Helical" evidence="6">
    <location>
        <begin position="268"/>
        <end position="285"/>
    </location>
</feature>
<dbReference type="PANTHER" id="PTHR30354:SF7">
    <property type="entry name" value="BLL7963 PROTEIN"/>
    <property type="match status" value="1"/>
</dbReference>
<feature type="transmembrane region" description="Helical" evidence="6">
    <location>
        <begin position="186"/>
        <end position="209"/>
    </location>
</feature>
<comment type="subcellular location">
    <subcellularLocation>
        <location evidence="1">Membrane</location>
        <topology evidence="1">Multi-pass membrane protein</topology>
    </subcellularLocation>
</comment>
<accession>A0A644VZ13</accession>
<feature type="transmembrane region" description="Helical" evidence="6">
    <location>
        <begin position="243"/>
        <end position="262"/>
    </location>
</feature>
<dbReference type="AlphaFoldDB" id="A0A644VZ13"/>
<evidence type="ECO:0000259" key="7">
    <source>
        <dbReference type="Pfam" id="PF03600"/>
    </source>
</evidence>
<evidence type="ECO:0000256" key="3">
    <source>
        <dbReference type="ARBA" id="ARBA00022692"/>
    </source>
</evidence>
<evidence type="ECO:0000256" key="4">
    <source>
        <dbReference type="ARBA" id="ARBA00022989"/>
    </source>
</evidence>
<gene>
    <name evidence="8" type="ORF">SDC9_42568</name>
</gene>
<dbReference type="Pfam" id="PF03600">
    <property type="entry name" value="CitMHS"/>
    <property type="match status" value="1"/>
</dbReference>
<dbReference type="EMBL" id="VSSQ01000507">
    <property type="protein sequence ID" value="MPL96390.1"/>
    <property type="molecule type" value="Genomic_DNA"/>
</dbReference>
<dbReference type="InterPro" id="IPR003474">
    <property type="entry name" value="Glcn_transporter"/>
</dbReference>
<evidence type="ECO:0000313" key="8">
    <source>
        <dbReference type="EMBL" id="MPL96390.1"/>
    </source>
</evidence>
<feature type="transmembrane region" description="Helical" evidence="6">
    <location>
        <begin position="148"/>
        <end position="166"/>
    </location>
</feature>
<feature type="domain" description="Citrate transporter-like" evidence="7">
    <location>
        <begin position="24"/>
        <end position="285"/>
    </location>
</feature>
<evidence type="ECO:0000256" key="6">
    <source>
        <dbReference type="SAM" id="Phobius"/>
    </source>
</evidence>
<sequence>MSPAAISLIGILVGITFLIIVSYKGVPVMFVAPISAIIVLIFSQQNVIEGMTSTYMTGFAGFAKNYLLIFFMGSVFGRIMGDSGAAKSIAYKITRLAKRLPGNTDFWAVAGLVLISSVLTYGGISVFVIMFTMVTIGRELFQERDIPWKMYGCVCLGSGAYTLTMLPGTPQITNIIPTKYFGTTTMAAPMLGIIAAITCAALGFGYIYYEVVRLKKRGEGFFPTGEEIAKTYLSKEDENFKELPLILCIIPSIALLIALNVFNLNAAFALLVGILVAVALYYKRLEHIWKTCQEGGTTALVSTCIACFVIAFGSVVSASPGFQLVVSSLDKIPGPPIVQLMIAVNICCGITGSSSGGLTITLNALSERFLATGVNPQVLHRMAAVCSGGLDSLPHNGTVVNSMAAYKINHHMSYKYYFMLNTVIPIISSIVMLFFAQMGVV</sequence>
<keyword evidence="2" id="KW-0813">Transport</keyword>
<dbReference type="PANTHER" id="PTHR30354">
    <property type="entry name" value="GNT FAMILY GLUCONATE TRANSPORTER"/>
    <property type="match status" value="1"/>
</dbReference>
<feature type="transmembrane region" description="Helical" evidence="6">
    <location>
        <begin position="5"/>
        <end position="23"/>
    </location>
</feature>
<organism evidence="8">
    <name type="scientific">bioreactor metagenome</name>
    <dbReference type="NCBI Taxonomy" id="1076179"/>
    <lineage>
        <taxon>unclassified sequences</taxon>
        <taxon>metagenomes</taxon>
        <taxon>ecological metagenomes</taxon>
    </lineage>
</organism>
<dbReference type="GO" id="GO:0015128">
    <property type="term" value="F:gluconate transmembrane transporter activity"/>
    <property type="evidence" value="ECO:0007669"/>
    <property type="project" value="InterPro"/>
</dbReference>
<comment type="caution">
    <text evidence="8">The sequence shown here is derived from an EMBL/GenBank/DDBJ whole genome shotgun (WGS) entry which is preliminary data.</text>
</comment>